<evidence type="ECO:0000313" key="2">
    <source>
        <dbReference type="EMBL" id="PZP57392.1"/>
    </source>
</evidence>
<dbReference type="Proteomes" id="UP000249739">
    <property type="component" value="Unassembled WGS sequence"/>
</dbReference>
<sequence>MKLIKVCLLAFLFAFTIPQSHAASLEKTVWVDDDGAEAAALKVSSYKSINEAIAKVAVNGVVNVLPGNYGPVYITKGLKLLAKNAKGNDVNPSNNPMSNEWPVIIENAKNDGILAGEGISNVFIRGFYIRDVGANGIHVMGDLMGTSNITPLPIKTLCENVRIHLNKIENTGMDGVKAHQCNKIRVSGNHITNTSYKKIKLGKGDLEQAIDFVAVGNSIISNNYIGASGTGMTAKAGSINIQVENNNFAGPFIWTAIAGEPSITRYYFSSGVNSIYPYQLKNFVVRNNIFGPKGKYSDASIRGCQNCSFIDNKMNNSFNVAFDSHETSRNICITSKHETSFSIKSNAKEPLRFQGCKSSFPPAIKRQTISGWDLVSVN</sequence>
<evidence type="ECO:0000313" key="3">
    <source>
        <dbReference type="Proteomes" id="UP000249739"/>
    </source>
</evidence>
<dbReference type="AlphaFoldDB" id="A0A2W5HP98"/>
<protein>
    <submittedName>
        <fullName evidence="2">Uncharacterized protein</fullName>
    </submittedName>
</protein>
<name>A0A2W5HP98_9BACT</name>
<dbReference type="SMART" id="SM00710">
    <property type="entry name" value="PbH1"/>
    <property type="match status" value="5"/>
</dbReference>
<proteinExistence type="predicted"/>
<gene>
    <name evidence="2" type="ORF">DI586_00440</name>
</gene>
<evidence type="ECO:0000256" key="1">
    <source>
        <dbReference type="SAM" id="SignalP"/>
    </source>
</evidence>
<feature type="chain" id="PRO_5016033957" evidence="1">
    <location>
        <begin position="23"/>
        <end position="378"/>
    </location>
</feature>
<dbReference type="InterPro" id="IPR006626">
    <property type="entry name" value="PbH1"/>
</dbReference>
<reference evidence="2 3" key="1">
    <citation type="submission" date="2017-08" db="EMBL/GenBank/DDBJ databases">
        <title>Infants hospitalized years apart are colonized by the same room-sourced microbial strains.</title>
        <authorList>
            <person name="Brooks B."/>
            <person name="Olm M.R."/>
            <person name="Firek B.A."/>
            <person name="Baker R."/>
            <person name="Thomas B.C."/>
            <person name="Morowitz M.J."/>
            <person name="Banfield J.F."/>
        </authorList>
    </citation>
    <scope>NUCLEOTIDE SEQUENCE [LARGE SCALE GENOMIC DNA]</scope>
    <source>
        <strain evidence="2">S2_006_000_R2_64</strain>
    </source>
</reference>
<keyword evidence="1" id="KW-0732">Signal</keyword>
<accession>A0A2W5HP98</accession>
<dbReference type="Gene3D" id="2.160.20.10">
    <property type="entry name" value="Single-stranded right-handed beta-helix, Pectin lyase-like"/>
    <property type="match status" value="1"/>
</dbReference>
<dbReference type="InterPro" id="IPR011050">
    <property type="entry name" value="Pectin_lyase_fold/virulence"/>
</dbReference>
<dbReference type="EMBL" id="QFOT01000002">
    <property type="protein sequence ID" value="PZP57392.1"/>
    <property type="molecule type" value="Genomic_DNA"/>
</dbReference>
<dbReference type="InterPro" id="IPR012334">
    <property type="entry name" value="Pectin_lyas_fold"/>
</dbReference>
<dbReference type="SUPFAM" id="SSF51126">
    <property type="entry name" value="Pectin lyase-like"/>
    <property type="match status" value="1"/>
</dbReference>
<comment type="caution">
    <text evidence="2">The sequence shown here is derived from an EMBL/GenBank/DDBJ whole genome shotgun (WGS) entry which is preliminary data.</text>
</comment>
<feature type="signal peptide" evidence="1">
    <location>
        <begin position="1"/>
        <end position="22"/>
    </location>
</feature>
<organism evidence="2 3">
    <name type="scientific">Micavibrio aeruginosavorus</name>
    <dbReference type="NCBI Taxonomy" id="349221"/>
    <lineage>
        <taxon>Bacteria</taxon>
        <taxon>Pseudomonadati</taxon>
        <taxon>Bdellovibrionota</taxon>
        <taxon>Bdellovibrionia</taxon>
        <taxon>Bdellovibrionales</taxon>
        <taxon>Pseudobdellovibrionaceae</taxon>
        <taxon>Micavibrio</taxon>
    </lineage>
</organism>